<sequence>MKLLVIFCACSLTFFSTANAQAVPDPIHPNFSIAPVQEWEKQFDAFTFKKLEKDGHVLPYRFYQPVKIRPGKKYPLVLFFHGAGERGNDNRKQLMRFKPVAFWEKEPCYVIAPQCPAPGAGEPDGEATWVQTGFGWPSHQMKAQPTWPMQLAMLLLDSIIRNNNIDTNRIYVTGLSMGGFATWEILQREGHLFAAAVPVCGGADTSFAKQLTGIPIWAFHGDADSTVIPQRSIDMITRIRENGGREAKLTMYPGVGHGAWTPTYSNVEVWNWLFSQKKGDAGPAPAK</sequence>
<protein>
    <submittedName>
        <fullName evidence="4">Alpha/beta hydrolase family protein</fullName>
    </submittedName>
</protein>
<dbReference type="AlphaFoldDB" id="A0A1I0QYD9"/>
<evidence type="ECO:0000313" key="5">
    <source>
        <dbReference type="Proteomes" id="UP000199310"/>
    </source>
</evidence>
<dbReference type="GO" id="GO:0016787">
    <property type="term" value="F:hydrolase activity"/>
    <property type="evidence" value="ECO:0007669"/>
    <property type="project" value="UniProtKB-KW"/>
</dbReference>
<dbReference type="SUPFAM" id="SSF53474">
    <property type="entry name" value="alpha/beta-Hydrolases"/>
    <property type="match status" value="1"/>
</dbReference>
<feature type="domain" description="Dienelactone hydrolase" evidence="3">
    <location>
        <begin position="161"/>
        <end position="258"/>
    </location>
</feature>
<dbReference type="EMBL" id="FOJG01000001">
    <property type="protein sequence ID" value="SEW32645.1"/>
    <property type="molecule type" value="Genomic_DNA"/>
</dbReference>
<keyword evidence="4" id="KW-0378">Hydrolase</keyword>
<dbReference type="Gene3D" id="3.40.50.1820">
    <property type="entry name" value="alpha/beta hydrolase"/>
    <property type="match status" value="1"/>
</dbReference>
<dbReference type="RefSeq" id="WP_089893568.1">
    <property type="nucleotide sequence ID" value="NZ_FOJG01000001.1"/>
</dbReference>
<dbReference type="InterPro" id="IPR029058">
    <property type="entry name" value="AB_hydrolase_fold"/>
</dbReference>
<proteinExistence type="predicted"/>
<name>A0A1I0QYD9_9BACT</name>
<dbReference type="Proteomes" id="UP000199310">
    <property type="component" value="Unassembled WGS sequence"/>
</dbReference>
<dbReference type="InterPro" id="IPR002925">
    <property type="entry name" value="Dienelactn_hydro"/>
</dbReference>
<reference evidence="5" key="1">
    <citation type="submission" date="2016-10" db="EMBL/GenBank/DDBJ databases">
        <authorList>
            <person name="Varghese N."/>
            <person name="Submissions S."/>
        </authorList>
    </citation>
    <scope>NUCLEOTIDE SEQUENCE [LARGE SCALE GENOMIC DNA]</scope>
    <source>
        <strain evidence="5">DSM 3695</strain>
    </source>
</reference>
<evidence type="ECO:0000259" key="3">
    <source>
        <dbReference type="Pfam" id="PF01738"/>
    </source>
</evidence>
<gene>
    <name evidence="4" type="ORF">SAMN04488122_1886</name>
</gene>
<feature type="chain" id="PRO_5011772664" evidence="2">
    <location>
        <begin position="21"/>
        <end position="287"/>
    </location>
</feature>
<keyword evidence="5" id="KW-1185">Reference proteome</keyword>
<dbReference type="InterPro" id="IPR050955">
    <property type="entry name" value="Plant_Biomass_Hydrol_Est"/>
</dbReference>
<evidence type="ECO:0000313" key="4">
    <source>
        <dbReference type="EMBL" id="SEW32645.1"/>
    </source>
</evidence>
<evidence type="ECO:0000256" key="1">
    <source>
        <dbReference type="ARBA" id="ARBA00022729"/>
    </source>
</evidence>
<organism evidence="4 5">
    <name type="scientific">Chitinophaga arvensicola</name>
    <dbReference type="NCBI Taxonomy" id="29529"/>
    <lineage>
        <taxon>Bacteria</taxon>
        <taxon>Pseudomonadati</taxon>
        <taxon>Bacteroidota</taxon>
        <taxon>Chitinophagia</taxon>
        <taxon>Chitinophagales</taxon>
        <taxon>Chitinophagaceae</taxon>
        <taxon>Chitinophaga</taxon>
    </lineage>
</organism>
<dbReference type="PANTHER" id="PTHR43037:SF1">
    <property type="entry name" value="BLL1128 PROTEIN"/>
    <property type="match status" value="1"/>
</dbReference>
<feature type="signal peptide" evidence="2">
    <location>
        <begin position="1"/>
        <end position="20"/>
    </location>
</feature>
<accession>A0A1I0QYD9</accession>
<evidence type="ECO:0000256" key="2">
    <source>
        <dbReference type="SAM" id="SignalP"/>
    </source>
</evidence>
<dbReference type="PANTHER" id="PTHR43037">
    <property type="entry name" value="UNNAMED PRODUCT-RELATED"/>
    <property type="match status" value="1"/>
</dbReference>
<keyword evidence="1 2" id="KW-0732">Signal</keyword>
<dbReference type="STRING" id="29529.SAMN04488122_1886"/>
<dbReference type="Pfam" id="PF01738">
    <property type="entry name" value="DLH"/>
    <property type="match status" value="1"/>
</dbReference>
<dbReference type="OrthoDB" id="9764953at2"/>